<dbReference type="PANTHER" id="PTHR30244:SF34">
    <property type="entry name" value="DTDP-4-AMINO-4,6-DIDEOXYGALACTOSE TRANSAMINASE"/>
    <property type="match status" value="1"/>
</dbReference>
<feature type="active site" description="Proton acceptor" evidence="3">
    <location>
        <position position="186"/>
    </location>
</feature>
<dbReference type="KEGG" id="pmaw:MACH26_31850"/>
<keyword evidence="7" id="KW-1185">Reference proteome</keyword>
<accession>A0AA48HTF8</accession>
<reference evidence="6" key="1">
    <citation type="submission" date="2023-01" db="EMBL/GenBank/DDBJ databases">
        <title>Complete genome sequence of Planctobacterium marinum strain Dej080120_11.</title>
        <authorList>
            <person name="Ueki S."/>
            <person name="Maruyama F."/>
        </authorList>
    </citation>
    <scope>NUCLEOTIDE SEQUENCE</scope>
    <source>
        <strain evidence="6">Dej080120_11</strain>
    </source>
</reference>
<dbReference type="InterPro" id="IPR000653">
    <property type="entry name" value="DegT/StrS_aminotransferase"/>
</dbReference>
<dbReference type="PANTHER" id="PTHR30244">
    <property type="entry name" value="TRANSAMINASE"/>
    <property type="match status" value="1"/>
</dbReference>
<dbReference type="GO" id="GO:0000271">
    <property type="term" value="P:polysaccharide biosynthetic process"/>
    <property type="evidence" value="ECO:0007669"/>
    <property type="project" value="TreeGrafter"/>
</dbReference>
<dbReference type="Gene3D" id="3.40.640.10">
    <property type="entry name" value="Type I PLP-dependent aspartate aminotransferase-like (Major domain)"/>
    <property type="match status" value="1"/>
</dbReference>
<keyword evidence="6" id="KW-0167">Capsid protein</keyword>
<proteinExistence type="inferred from homology"/>
<dbReference type="InterPro" id="IPR015424">
    <property type="entry name" value="PyrdxlP-dep_Trfase"/>
</dbReference>
<evidence type="ECO:0000256" key="5">
    <source>
        <dbReference type="RuleBase" id="RU004508"/>
    </source>
</evidence>
<evidence type="ECO:0000256" key="4">
    <source>
        <dbReference type="PIRSR" id="PIRSR000390-2"/>
    </source>
</evidence>
<evidence type="ECO:0000313" key="6">
    <source>
        <dbReference type="EMBL" id="BDX07664.1"/>
    </source>
</evidence>
<dbReference type="SUPFAM" id="SSF53383">
    <property type="entry name" value="PLP-dependent transferases"/>
    <property type="match status" value="1"/>
</dbReference>
<dbReference type="CDD" id="cd00616">
    <property type="entry name" value="AHBA_syn"/>
    <property type="match status" value="1"/>
</dbReference>
<comment type="similarity">
    <text evidence="2 5">Belongs to the DegT/DnrJ/EryC1 family.</text>
</comment>
<feature type="modified residue" description="N6-(pyridoxal phosphate)lysine" evidence="4">
    <location>
        <position position="186"/>
    </location>
</feature>
<evidence type="ECO:0000256" key="3">
    <source>
        <dbReference type="PIRSR" id="PIRSR000390-1"/>
    </source>
</evidence>
<dbReference type="RefSeq" id="WP_338293737.1">
    <property type="nucleotide sequence ID" value="NZ_AP027272.1"/>
</dbReference>
<dbReference type="Gene3D" id="3.90.1150.10">
    <property type="entry name" value="Aspartate Aminotransferase, domain 1"/>
    <property type="match status" value="1"/>
</dbReference>
<dbReference type="AlphaFoldDB" id="A0AA48HTF8"/>
<evidence type="ECO:0000256" key="1">
    <source>
        <dbReference type="ARBA" id="ARBA00022898"/>
    </source>
</evidence>
<dbReference type="Proteomes" id="UP001333710">
    <property type="component" value="Chromosome"/>
</dbReference>
<dbReference type="GO" id="GO:0008483">
    <property type="term" value="F:transaminase activity"/>
    <property type="evidence" value="ECO:0007669"/>
    <property type="project" value="TreeGrafter"/>
</dbReference>
<keyword evidence="6" id="KW-0946">Virion</keyword>
<name>A0AA48HTF8_9ALTE</name>
<dbReference type="InterPro" id="IPR015422">
    <property type="entry name" value="PyrdxlP-dep_Trfase_small"/>
</dbReference>
<dbReference type="EMBL" id="AP027272">
    <property type="protein sequence ID" value="BDX07664.1"/>
    <property type="molecule type" value="Genomic_DNA"/>
</dbReference>
<dbReference type="Pfam" id="PF01041">
    <property type="entry name" value="DegT_DnrJ_EryC1"/>
    <property type="match status" value="1"/>
</dbReference>
<dbReference type="InterPro" id="IPR015421">
    <property type="entry name" value="PyrdxlP-dep_Trfase_major"/>
</dbReference>
<sequence>MKVPFFKLSSVDEEIQLVNEVLKSGWLTTASKTTEFEAKFREFCKVEHALAVNSCTAGLHLSLEALGVKKDSKVIVPSLTFTASAEVVRYLDAEPVIVDVDKETGLITKELIAKAVAEHGKIDAVIVVHYAGQSAEMTGLDGICDYCTKQEIKVLVDAAHAFPAFDQYGPVGSVGDVTCFSFYANKTITTGEGGMVVTNDSSLAKRIKVMRLHGIDRDVWDRFTKKGASWEYDVVAPGYKYNMPDVNAAIGLAQFKKAEIFRQQRQDIAEYYIGALQTEPSVKMFKSRVPHHQHAWHLFPILIEAGHDRNLLIEELAKRNVGVSVHYKPIHRLSYYKNTYGLQPERFPNTEAIWKSCLSLPIYPEMTVSQAEYVISSLKNSLEVL</sequence>
<gene>
    <name evidence="6" type="ORF">MACH26_31850</name>
</gene>
<organism evidence="6 7">
    <name type="scientific">Planctobacterium marinum</name>
    <dbReference type="NCBI Taxonomy" id="1631968"/>
    <lineage>
        <taxon>Bacteria</taxon>
        <taxon>Pseudomonadati</taxon>
        <taxon>Pseudomonadota</taxon>
        <taxon>Gammaproteobacteria</taxon>
        <taxon>Alteromonadales</taxon>
        <taxon>Alteromonadaceae</taxon>
        <taxon>Planctobacterium</taxon>
    </lineage>
</organism>
<dbReference type="PIRSF" id="PIRSF000390">
    <property type="entry name" value="PLP_StrS"/>
    <property type="match status" value="1"/>
</dbReference>
<dbReference type="GO" id="GO:0030170">
    <property type="term" value="F:pyridoxal phosphate binding"/>
    <property type="evidence" value="ECO:0007669"/>
    <property type="project" value="TreeGrafter"/>
</dbReference>
<keyword evidence="1 4" id="KW-0663">Pyridoxal phosphate</keyword>
<evidence type="ECO:0000313" key="7">
    <source>
        <dbReference type="Proteomes" id="UP001333710"/>
    </source>
</evidence>
<evidence type="ECO:0000256" key="2">
    <source>
        <dbReference type="ARBA" id="ARBA00037999"/>
    </source>
</evidence>
<protein>
    <submittedName>
        <fullName evidence="6">Spore coat protein</fullName>
    </submittedName>
</protein>